<accession>C6IT01</accession>
<comment type="similarity">
    <text evidence="1">Belongs to the sigma-70 factor family. ECF subfamily.</text>
</comment>
<dbReference type="SUPFAM" id="SSF88946">
    <property type="entry name" value="Sigma2 domain of RNA polymerase sigma factors"/>
    <property type="match status" value="1"/>
</dbReference>
<feature type="domain" description="RNA polymerase sigma-70 region 2" evidence="5">
    <location>
        <begin position="16"/>
        <end position="79"/>
    </location>
</feature>
<evidence type="ECO:0000313" key="9">
    <source>
        <dbReference type="EMBL" id="MDC2238847.1"/>
    </source>
</evidence>
<evidence type="ECO:0000313" key="10">
    <source>
        <dbReference type="EMBL" id="RHD87231.1"/>
    </source>
</evidence>
<dbReference type="OMA" id="HESAIEN"/>
<dbReference type="InterPro" id="IPR013249">
    <property type="entry name" value="RNA_pol_sigma70_r4_t2"/>
</dbReference>
<dbReference type="RefSeq" id="WP_005681497.1">
    <property type="nucleotide sequence ID" value="NZ_BAABXH010000001.1"/>
</dbReference>
<dbReference type="InterPro" id="IPR014327">
    <property type="entry name" value="RNA_pol_sigma70_bacteroid"/>
</dbReference>
<dbReference type="KEGG" id="btho:Btheta7330_04325"/>
<dbReference type="InterPro" id="IPR014284">
    <property type="entry name" value="RNA_pol_sigma-70_dom"/>
</dbReference>
<dbReference type="Pfam" id="PF08281">
    <property type="entry name" value="Sigma70_r4_2"/>
    <property type="match status" value="1"/>
</dbReference>
<gene>
    <name evidence="10" type="ORF">DW780_14215</name>
    <name evidence="8" type="ORF">GAN91_18785</name>
    <name evidence="7" type="ORF">GAO51_25405</name>
    <name evidence="9" type="ORF">PO127_24180</name>
</gene>
<dbReference type="NCBIfam" id="TIGR02985">
    <property type="entry name" value="Sig70_bacteroi1"/>
    <property type="match status" value="1"/>
</dbReference>
<reference evidence="10 11" key="1">
    <citation type="submission" date="2018-08" db="EMBL/GenBank/DDBJ databases">
        <title>A genome reference for cultivated species of the human gut microbiota.</title>
        <authorList>
            <person name="Zou Y."/>
            <person name="Xue W."/>
            <person name="Luo G."/>
        </authorList>
    </citation>
    <scope>NUCLEOTIDE SEQUENCE [LARGE SCALE GENOMIC DNA]</scope>
    <source>
        <strain evidence="10 11">AM30-26</strain>
    </source>
</reference>
<accession>A0A0N7IAU3</accession>
<dbReference type="NCBIfam" id="TIGR02937">
    <property type="entry name" value="sigma70-ECF"/>
    <property type="match status" value="1"/>
</dbReference>
<comment type="caution">
    <text evidence="8">The sequence shown here is derived from an EMBL/GenBank/DDBJ whole genome shotgun (WGS) entry which is preliminary data.</text>
</comment>
<reference evidence="9" key="3">
    <citation type="submission" date="2022-10" db="EMBL/GenBank/DDBJ databases">
        <title>Human gut microbiome strain richness.</title>
        <authorList>
            <person name="Chen-Liaw A."/>
        </authorList>
    </citation>
    <scope>NUCLEOTIDE SEQUENCE</scope>
    <source>
        <strain evidence="9">1001283st1_A3_1001283B150304_161114</strain>
    </source>
</reference>
<dbReference type="Gene3D" id="1.10.1740.10">
    <property type="match status" value="1"/>
</dbReference>
<protein>
    <submittedName>
        <fullName evidence="8">RNA polymerase sigma-70 factor</fullName>
    </submittedName>
</protein>
<reference evidence="12 13" key="2">
    <citation type="journal article" date="2019" name="Nat. Med.">
        <title>A library of human gut bacterial isolates paired with longitudinal multiomics data enables mechanistic microbiome research.</title>
        <authorList>
            <person name="Poyet M."/>
            <person name="Groussin M."/>
            <person name="Gibbons S.M."/>
            <person name="Avila-Pacheco J."/>
            <person name="Jiang X."/>
            <person name="Kearney S.M."/>
            <person name="Perrotta A.R."/>
            <person name="Berdy B."/>
            <person name="Zhao S."/>
            <person name="Lieberman T.D."/>
            <person name="Swanson P.K."/>
            <person name="Smith M."/>
            <person name="Roesemann S."/>
            <person name="Alexander J.E."/>
            <person name="Rich S.A."/>
            <person name="Livny J."/>
            <person name="Vlamakis H."/>
            <person name="Clish C."/>
            <person name="Bullock K."/>
            <person name="Deik A."/>
            <person name="Scott J."/>
            <person name="Pierce K.A."/>
            <person name="Xavier R.J."/>
            <person name="Alm E.J."/>
        </authorList>
    </citation>
    <scope>NUCLEOTIDE SEQUENCE [LARGE SCALE GENOMIC DNA]</scope>
    <source>
        <strain evidence="8 12">BIOML-A162</strain>
        <strain evidence="7 13">BIOML-A188</strain>
    </source>
</reference>
<dbReference type="EMBL" id="QSJP01000012">
    <property type="protein sequence ID" value="RHD87231.1"/>
    <property type="molecule type" value="Genomic_DNA"/>
</dbReference>
<evidence type="ECO:0000259" key="6">
    <source>
        <dbReference type="Pfam" id="PF08281"/>
    </source>
</evidence>
<dbReference type="EMBL" id="JAQNVG010000064">
    <property type="protein sequence ID" value="MDC2238847.1"/>
    <property type="molecule type" value="Genomic_DNA"/>
</dbReference>
<dbReference type="Proteomes" id="UP000436858">
    <property type="component" value="Unassembled WGS sequence"/>
</dbReference>
<dbReference type="GO" id="GO:0006352">
    <property type="term" value="P:DNA-templated transcription initiation"/>
    <property type="evidence" value="ECO:0007669"/>
    <property type="project" value="InterPro"/>
</dbReference>
<dbReference type="PANTHER" id="PTHR43133">
    <property type="entry name" value="RNA POLYMERASE ECF-TYPE SIGMA FACTO"/>
    <property type="match status" value="1"/>
</dbReference>
<evidence type="ECO:0000259" key="5">
    <source>
        <dbReference type="Pfam" id="PF04542"/>
    </source>
</evidence>
<organism evidence="8 12">
    <name type="scientific">Bacteroides thetaiotaomicron</name>
    <dbReference type="NCBI Taxonomy" id="818"/>
    <lineage>
        <taxon>Bacteria</taxon>
        <taxon>Pseudomonadati</taxon>
        <taxon>Bacteroidota</taxon>
        <taxon>Bacteroidia</taxon>
        <taxon>Bacteroidales</taxon>
        <taxon>Bacteroidaceae</taxon>
        <taxon>Bacteroides</taxon>
    </lineage>
</organism>
<evidence type="ECO:0000256" key="4">
    <source>
        <dbReference type="ARBA" id="ARBA00023163"/>
    </source>
</evidence>
<dbReference type="SUPFAM" id="SSF88659">
    <property type="entry name" value="Sigma3 and sigma4 domains of RNA polymerase sigma factors"/>
    <property type="match status" value="1"/>
</dbReference>
<dbReference type="AlphaFoldDB" id="A0A0N7IAU3"/>
<dbReference type="InterPro" id="IPR036388">
    <property type="entry name" value="WH-like_DNA-bd_sf"/>
</dbReference>
<dbReference type="EMBL" id="WCRY01000020">
    <property type="protein sequence ID" value="KAB4478857.1"/>
    <property type="molecule type" value="Genomic_DNA"/>
</dbReference>
<evidence type="ECO:0000256" key="2">
    <source>
        <dbReference type="ARBA" id="ARBA00023015"/>
    </source>
</evidence>
<dbReference type="InterPro" id="IPR013325">
    <property type="entry name" value="RNA_pol_sigma_r2"/>
</dbReference>
<sequence>MPAKLTRPENSFNNIYMRYYKKSFLFVKSYIHNEMVAEDIASESLIKLWQWIQDNPVENIEPMLLSILRNKALDYLRHESMKQQVITRISEKQNEELALRLSSLEDCNPNEIFSKEVMDIVQRTLQSLPEQTSRIFTLSRFGNKTNREIACELNISIKDVEYHISKSLKALRKTLKDYLPLFYFFFYHM</sequence>
<keyword evidence="4" id="KW-0804">Transcription</keyword>
<dbReference type="PANTHER" id="PTHR43133:SF46">
    <property type="entry name" value="RNA POLYMERASE SIGMA-70 FACTOR ECF SUBFAMILY"/>
    <property type="match status" value="1"/>
</dbReference>
<dbReference type="Proteomes" id="UP001217776">
    <property type="component" value="Unassembled WGS sequence"/>
</dbReference>
<dbReference type="InterPro" id="IPR007627">
    <property type="entry name" value="RNA_pol_sigma70_r2"/>
</dbReference>
<name>A0A0N7IAU3_BACT4</name>
<evidence type="ECO:0000256" key="1">
    <source>
        <dbReference type="ARBA" id="ARBA00010641"/>
    </source>
</evidence>
<dbReference type="InterPro" id="IPR039425">
    <property type="entry name" value="RNA_pol_sigma-70-like"/>
</dbReference>
<dbReference type="Proteomes" id="UP000284785">
    <property type="component" value="Unassembled WGS sequence"/>
</dbReference>
<dbReference type="Gene3D" id="1.10.10.10">
    <property type="entry name" value="Winged helix-like DNA-binding domain superfamily/Winged helix DNA-binding domain"/>
    <property type="match status" value="1"/>
</dbReference>
<dbReference type="EMBL" id="WCSY01000035">
    <property type="protein sequence ID" value="KAB4305626.1"/>
    <property type="molecule type" value="Genomic_DNA"/>
</dbReference>
<proteinExistence type="inferred from homology"/>
<feature type="domain" description="RNA polymerase sigma factor 70 region 4 type 2" evidence="6">
    <location>
        <begin position="120"/>
        <end position="171"/>
    </location>
</feature>
<keyword evidence="3" id="KW-0731">Sigma factor</keyword>
<evidence type="ECO:0000313" key="8">
    <source>
        <dbReference type="EMBL" id="KAB4478857.1"/>
    </source>
</evidence>
<evidence type="ECO:0000313" key="11">
    <source>
        <dbReference type="Proteomes" id="UP000284785"/>
    </source>
</evidence>
<evidence type="ECO:0000313" key="13">
    <source>
        <dbReference type="Proteomes" id="UP000440614"/>
    </source>
</evidence>
<dbReference type="GO" id="GO:0016987">
    <property type="term" value="F:sigma factor activity"/>
    <property type="evidence" value="ECO:0007669"/>
    <property type="project" value="UniProtKB-KW"/>
</dbReference>
<dbReference type="GO" id="GO:0003677">
    <property type="term" value="F:DNA binding"/>
    <property type="evidence" value="ECO:0007669"/>
    <property type="project" value="InterPro"/>
</dbReference>
<keyword evidence="2" id="KW-0805">Transcription regulation</keyword>
<dbReference type="Pfam" id="PF04542">
    <property type="entry name" value="Sigma70_r2"/>
    <property type="match status" value="1"/>
</dbReference>
<evidence type="ECO:0000313" key="12">
    <source>
        <dbReference type="Proteomes" id="UP000436858"/>
    </source>
</evidence>
<evidence type="ECO:0000256" key="3">
    <source>
        <dbReference type="ARBA" id="ARBA00023082"/>
    </source>
</evidence>
<dbReference type="GeneID" id="75115198"/>
<evidence type="ECO:0000313" key="7">
    <source>
        <dbReference type="EMBL" id="KAB4305626.1"/>
    </source>
</evidence>
<dbReference type="Proteomes" id="UP000440614">
    <property type="component" value="Unassembled WGS sequence"/>
</dbReference>
<dbReference type="InterPro" id="IPR013324">
    <property type="entry name" value="RNA_pol_sigma_r3/r4-like"/>
</dbReference>